<dbReference type="GO" id="GO:0005524">
    <property type="term" value="F:ATP binding"/>
    <property type="evidence" value="ECO:0007669"/>
    <property type="project" value="InterPro"/>
</dbReference>
<dbReference type="AlphaFoldDB" id="A0A4U9UQS5"/>
<dbReference type="EC" id="6.3.2.4" evidence="1"/>
<keyword evidence="1" id="KW-0436">Ligase</keyword>
<accession>A0A4U9UQS5</accession>
<dbReference type="GO" id="GO:0008716">
    <property type="term" value="F:D-alanine-D-alanine ligase activity"/>
    <property type="evidence" value="ECO:0007669"/>
    <property type="project" value="UniProtKB-EC"/>
</dbReference>
<dbReference type="InterPro" id="IPR013815">
    <property type="entry name" value="ATP_grasp_subdomain_1"/>
</dbReference>
<proteinExistence type="predicted"/>
<reference evidence="1" key="1">
    <citation type="submission" date="2019-05" db="EMBL/GenBank/DDBJ databases">
        <authorList>
            <consortium name="Pathogen Informatics"/>
        </authorList>
    </citation>
    <scope>NUCLEOTIDE SEQUENCE [LARGE SCALE GENOMIC DNA]</scope>
    <source>
        <strain evidence="1">NCTC12965</strain>
    </source>
</reference>
<dbReference type="EMBL" id="CABEEZ010000070">
    <property type="protein sequence ID" value="VTR31961.1"/>
    <property type="molecule type" value="Genomic_DNA"/>
</dbReference>
<gene>
    <name evidence="1" type="primary">ddl_3</name>
    <name evidence="1" type="ORF">NCTC12965_03290</name>
</gene>
<dbReference type="Gene3D" id="3.30.1490.20">
    <property type="entry name" value="ATP-grasp fold, A domain"/>
    <property type="match status" value="1"/>
</dbReference>
<sequence length="52" mass="5912">MASALTMDKWRSKMVWQSMGLPVAPYVALSAASIWATIGKANWLPLKLWDYR</sequence>
<evidence type="ECO:0000313" key="1">
    <source>
        <dbReference type="EMBL" id="VTR31961.1"/>
    </source>
</evidence>
<dbReference type="Gene3D" id="3.30.470.20">
    <property type="entry name" value="ATP-grasp fold, B domain"/>
    <property type="match status" value="1"/>
</dbReference>
<name>A0A4U9UQS5_SERFO</name>
<organism evidence="1">
    <name type="scientific">Serratia fonticola</name>
    <dbReference type="NCBI Taxonomy" id="47917"/>
    <lineage>
        <taxon>Bacteria</taxon>
        <taxon>Pseudomonadati</taxon>
        <taxon>Pseudomonadota</taxon>
        <taxon>Gammaproteobacteria</taxon>
        <taxon>Enterobacterales</taxon>
        <taxon>Yersiniaceae</taxon>
        <taxon>Serratia</taxon>
    </lineage>
</organism>
<protein>
    <submittedName>
        <fullName evidence="1">D-alanine--D-alanine ligase</fullName>
        <ecNumber evidence="1">6.3.2.4</ecNumber>
    </submittedName>
</protein>